<dbReference type="InterPro" id="IPR012340">
    <property type="entry name" value="NA-bd_OB-fold"/>
</dbReference>
<dbReference type="GO" id="GO:0006302">
    <property type="term" value="P:double-strand break repair"/>
    <property type="evidence" value="ECO:0007669"/>
    <property type="project" value="TreeGrafter"/>
</dbReference>
<dbReference type="Proteomes" id="UP000034299">
    <property type="component" value="Unassembled WGS sequence"/>
</dbReference>
<dbReference type="Gene3D" id="6.20.220.20">
    <property type="entry name" value="Recombination protein O, zinc-binding domain"/>
    <property type="match status" value="1"/>
</dbReference>
<dbReference type="InterPro" id="IPR042242">
    <property type="entry name" value="RecO_C"/>
</dbReference>
<dbReference type="Gene3D" id="2.40.50.140">
    <property type="entry name" value="Nucleic acid-binding proteins"/>
    <property type="match status" value="1"/>
</dbReference>
<dbReference type="InterPro" id="IPR003717">
    <property type="entry name" value="RecO"/>
</dbReference>
<dbReference type="Gene3D" id="1.20.1440.120">
    <property type="entry name" value="Recombination protein O, C-terminal domain"/>
    <property type="match status" value="1"/>
</dbReference>
<gene>
    <name evidence="7" type="primary">recO</name>
    <name evidence="9" type="ORF">UU69_C0003G0006</name>
</gene>
<comment type="caution">
    <text evidence="9">The sequence shown here is derived from an EMBL/GenBank/DDBJ whole genome shotgun (WGS) entry which is preliminary data.</text>
</comment>
<evidence type="ECO:0000256" key="6">
    <source>
        <dbReference type="ARBA" id="ARBA00033409"/>
    </source>
</evidence>
<dbReference type="GO" id="GO:0006310">
    <property type="term" value="P:DNA recombination"/>
    <property type="evidence" value="ECO:0007669"/>
    <property type="project" value="UniProtKB-UniRule"/>
</dbReference>
<dbReference type="Pfam" id="PF11967">
    <property type="entry name" value="RecO_N"/>
    <property type="match status" value="1"/>
</dbReference>
<proteinExistence type="inferred from homology"/>
<evidence type="ECO:0000256" key="5">
    <source>
        <dbReference type="ARBA" id="ARBA00023204"/>
    </source>
</evidence>
<dbReference type="SUPFAM" id="SSF50249">
    <property type="entry name" value="Nucleic acid-binding proteins"/>
    <property type="match status" value="1"/>
</dbReference>
<dbReference type="AlphaFoldDB" id="A0A0G0WL19"/>
<keyword evidence="5 7" id="KW-0234">DNA repair</keyword>
<comment type="function">
    <text evidence="7">Involved in DNA repair and RecF pathway recombination.</text>
</comment>
<dbReference type="NCBIfam" id="TIGR00613">
    <property type="entry name" value="reco"/>
    <property type="match status" value="1"/>
</dbReference>
<dbReference type="PANTHER" id="PTHR33991">
    <property type="entry name" value="DNA REPAIR PROTEIN RECO"/>
    <property type="match status" value="1"/>
</dbReference>
<sequence length="234" mass="26743">MTFNTTAIILNRRAFKESDLLVTFLSRDLGKMTAMAIGAKKIKSKLAGHLEPLREVKLMVAVGREIHKLGQAVTMNTFGVHKSQTPEAVWQAQRAAELVEKVSPQWQKETKIYDFFKQFLSLNFQSKFFPNLFSFFTFELLRLAGLSPELQNCLHCHDVISPGKNYFDFQHGGLICSNCAIKTKEQNQPISNEAIKVLRYLRHYSLTKSLALKLNDNLSLEIKNLAENFVNYQI</sequence>
<feature type="domain" description="DNA replication/recombination mediator RecO N-terminal" evidence="8">
    <location>
        <begin position="1"/>
        <end position="78"/>
    </location>
</feature>
<keyword evidence="3 7" id="KW-0227">DNA damage</keyword>
<evidence type="ECO:0000256" key="2">
    <source>
        <dbReference type="ARBA" id="ARBA00021310"/>
    </source>
</evidence>
<dbReference type="InterPro" id="IPR022572">
    <property type="entry name" value="DNA_rep/recomb_RecO_N"/>
</dbReference>
<evidence type="ECO:0000313" key="10">
    <source>
        <dbReference type="Proteomes" id="UP000034299"/>
    </source>
</evidence>
<name>A0A0G0WL19_9BACT</name>
<dbReference type="GO" id="GO:0043590">
    <property type="term" value="C:bacterial nucleoid"/>
    <property type="evidence" value="ECO:0007669"/>
    <property type="project" value="TreeGrafter"/>
</dbReference>
<evidence type="ECO:0000259" key="8">
    <source>
        <dbReference type="Pfam" id="PF11967"/>
    </source>
</evidence>
<dbReference type="EMBL" id="LCBP01000003">
    <property type="protein sequence ID" value="KKS13509.1"/>
    <property type="molecule type" value="Genomic_DNA"/>
</dbReference>
<dbReference type="InterPro" id="IPR037278">
    <property type="entry name" value="ARFGAP/RecO"/>
</dbReference>
<evidence type="ECO:0000256" key="7">
    <source>
        <dbReference type="HAMAP-Rule" id="MF_00201"/>
    </source>
</evidence>
<evidence type="ECO:0000256" key="1">
    <source>
        <dbReference type="ARBA" id="ARBA00007452"/>
    </source>
</evidence>
<evidence type="ECO:0000256" key="3">
    <source>
        <dbReference type="ARBA" id="ARBA00022763"/>
    </source>
</evidence>
<comment type="similarity">
    <text evidence="1 7">Belongs to the RecO family.</text>
</comment>
<dbReference type="PANTHER" id="PTHR33991:SF1">
    <property type="entry name" value="DNA REPAIR PROTEIN RECO"/>
    <property type="match status" value="1"/>
</dbReference>
<accession>A0A0G0WL19</accession>
<protein>
    <recommendedName>
        <fullName evidence="2 7">DNA repair protein RecO</fullName>
    </recommendedName>
    <alternativeName>
        <fullName evidence="6 7">Recombination protein O</fullName>
    </alternativeName>
</protein>
<evidence type="ECO:0000256" key="4">
    <source>
        <dbReference type="ARBA" id="ARBA00023172"/>
    </source>
</evidence>
<dbReference type="SUPFAM" id="SSF57863">
    <property type="entry name" value="ArfGap/RecO-like zinc finger"/>
    <property type="match status" value="1"/>
</dbReference>
<organism evidence="9 10">
    <name type="scientific">Candidatus Magasanikbacteria bacterium GW2011_GWA2_41_55</name>
    <dbReference type="NCBI Taxonomy" id="1619038"/>
    <lineage>
        <taxon>Bacteria</taxon>
        <taxon>Candidatus Magasanikiibacteriota</taxon>
    </lineage>
</organism>
<reference evidence="9 10" key="1">
    <citation type="journal article" date="2015" name="Nature">
        <title>rRNA introns, odd ribosomes, and small enigmatic genomes across a large radiation of phyla.</title>
        <authorList>
            <person name="Brown C.T."/>
            <person name="Hug L.A."/>
            <person name="Thomas B.C."/>
            <person name="Sharon I."/>
            <person name="Castelle C.J."/>
            <person name="Singh A."/>
            <person name="Wilkins M.J."/>
            <person name="Williams K.H."/>
            <person name="Banfield J.F."/>
        </authorList>
    </citation>
    <scope>NUCLEOTIDE SEQUENCE [LARGE SCALE GENOMIC DNA]</scope>
</reference>
<evidence type="ECO:0000313" key="9">
    <source>
        <dbReference type="EMBL" id="KKS13509.1"/>
    </source>
</evidence>
<dbReference type="Pfam" id="PF02565">
    <property type="entry name" value="RecO_C"/>
    <property type="match status" value="1"/>
</dbReference>
<keyword evidence="4 7" id="KW-0233">DNA recombination</keyword>
<dbReference type="HAMAP" id="MF_00201">
    <property type="entry name" value="RecO"/>
    <property type="match status" value="1"/>
</dbReference>